<feature type="region of interest" description="Disordered" evidence="9">
    <location>
        <begin position="370"/>
        <end position="418"/>
    </location>
</feature>
<evidence type="ECO:0000256" key="6">
    <source>
        <dbReference type="ARBA" id="ARBA00022490"/>
    </source>
</evidence>
<organism evidence="10 11">
    <name type="scientific">Dendrobium catenatum</name>
    <dbReference type="NCBI Taxonomy" id="906689"/>
    <lineage>
        <taxon>Eukaryota</taxon>
        <taxon>Viridiplantae</taxon>
        <taxon>Streptophyta</taxon>
        <taxon>Embryophyta</taxon>
        <taxon>Tracheophyta</taxon>
        <taxon>Spermatophyta</taxon>
        <taxon>Magnoliopsida</taxon>
        <taxon>Liliopsida</taxon>
        <taxon>Asparagales</taxon>
        <taxon>Orchidaceae</taxon>
        <taxon>Epidendroideae</taxon>
        <taxon>Malaxideae</taxon>
        <taxon>Dendrobiinae</taxon>
        <taxon>Dendrobium</taxon>
    </lineage>
</organism>
<dbReference type="GO" id="GO:0005634">
    <property type="term" value="C:nucleus"/>
    <property type="evidence" value="ECO:0007669"/>
    <property type="project" value="UniProtKB-SubCell"/>
</dbReference>
<reference evidence="10 11" key="2">
    <citation type="journal article" date="2017" name="Nature">
        <title>The Apostasia genome and the evolution of orchids.</title>
        <authorList>
            <person name="Zhang G.Q."/>
            <person name="Liu K.W."/>
            <person name="Li Z."/>
            <person name="Lohaus R."/>
            <person name="Hsiao Y.Y."/>
            <person name="Niu S.C."/>
            <person name="Wang J.Y."/>
            <person name="Lin Y.C."/>
            <person name="Xu Q."/>
            <person name="Chen L.J."/>
            <person name="Yoshida K."/>
            <person name="Fujiwara S."/>
            <person name="Wang Z.W."/>
            <person name="Zhang Y.Q."/>
            <person name="Mitsuda N."/>
            <person name="Wang M."/>
            <person name="Liu G.H."/>
            <person name="Pecoraro L."/>
            <person name="Huang H.X."/>
            <person name="Xiao X.J."/>
            <person name="Lin M."/>
            <person name="Wu X.Y."/>
            <person name="Wu W.L."/>
            <person name="Chen Y.Y."/>
            <person name="Chang S.B."/>
            <person name="Sakamoto S."/>
            <person name="Ohme-Takagi M."/>
            <person name="Yagi M."/>
            <person name="Zeng S.J."/>
            <person name="Shen C.Y."/>
            <person name="Yeh C.M."/>
            <person name="Luo Y.B."/>
            <person name="Tsai W.C."/>
            <person name="Van de Peer Y."/>
            <person name="Liu Z.J."/>
        </authorList>
    </citation>
    <scope>NUCLEOTIDE SEQUENCE [LARGE SCALE GENOMIC DNA]</scope>
    <source>
        <tissue evidence="10">The whole plant</tissue>
    </source>
</reference>
<dbReference type="PANTHER" id="PTHR15641">
    <property type="entry name" value="ELONGATOR COMPLEX PROTEIN 5"/>
    <property type="match status" value="1"/>
</dbReference>
<reference evidence="10 11" key="1">
    <citation type="journal article" date="2016" name="Sci. Rep.">
        <title>The Dendrobium catenatum Lindl. genome sequence provides insights into polysaccharide synthase, floral development and adaptive evolution.</title>
        <authorList>
            <person name="Zhang G.Q."/>
            <person name="Xu Q."/>
            <person name="Bian C."/>
            <person name="Tsai W.C."/>
            <person name="Yeh C.M."/>
            <person name="Liu K.W."/>
            <person name="Yoshida K."/>
            <person name="Zhang L.S."/>
            <person name="Chang S.B."/>
            <person name="Chen F."/>
            <person name="Shi Y."/>
            <person name="Su Y.Y."/>
            <person name="Zhang Y.Q."/>
            <person name="Chen L.J."/>
            <person name="Yin Y."/>
            <person name="Lin M."/>
            <person name="Huang H."/>
            <person name="Deng H."/>
            <person name="Wang Z.W."/>
            <person name="Zhu S.L."/>
            <person name="Zhao X."/>
            <person name="Deng C."/>
            <person name="Niu S.C."/>
            <person name="Huang J."/>
            <person name="Wang M."/>
            <person name="Liu G.H."/>
            <person name="Yang H.J."/>
            <person name="Xiao X.J."/>
            <person name="Hsiao Y.Y."/>
            <person name="Wu W.L."/>
            <person name="Chen Y.Y."/>
            <person name="Mitsuda N."/>
            <person name="Ohme-Takagi M."/>
            <person name="Luo Y.B."/>
            <person name="Van de Peer Y."/>
            <person name="Liu Z.J."/>
        </authorList>
    </citation>
    <scope>NUCLEOTIDE SEQUENCE [LARGE SCALE GENOMIC DNA]</scope>
    <source>
        <tissue evidence="10">The whole plant</tissue>
    </source>
</reference>
<comment type="similarity">
    <text evidence="4">Belongs to the ELP5 family.</text>
</comment>
<dbReference type="InterPro" id="IPR019519">
    <property type="entry name" value="Elp5"/>
</dbReference>
<evidence type="ECO:0000256" key="5">
    <source>
        <dbReference type="ARBA" id="ARBA00020264"/>
    </source>
</evidence>
<accession>A0A2I0VRT9</accession>
<evidence type="ECO:0000256" key="7">
    <source>
        <dbReference type="ARBA" id="ARBA00022694"/>
    </source>
</evidence>
<dbReference type="GO" id="GO:0005829">
    <property type="term" value="C:cytosol"/>
    <property type="evidence" value="ECO:0007669"/>
    <property type="project" value="TreeGrafter"/>
</dbReference>
<dbReference type="EMBL" id="KZ503293">
    <property type="protein sequence ID" value="PKU66125.1"/>
    <property type="molecule type" value="Genomic_DNA"/>
</dbReference>
<dbReference type="GO" id="GO:0000049">
    <property type="term" value="F:tRNA binding"/>
    <property type="evidence" value="ECO:0007669"/>
    <property type="project" value="TreeGrafter"/>
</dbReference>
<evidence type="ECO:0000256" key="4">
    <source>
        <dbReference type="ARBA" id="ARBA00009567"/>
    </source>
</evidence>
<comment type="subcellular location">
    <subcellularLocation>
        <location evidence="2">Cytoplasm</location>
    </subcellularLocation>
    <subcellularLocation>
        <location evidence="1">Nucleus</location>
    </subcellularLocation>
</comment>
<dbReference type="AlphaFoldDB" id="A0A2I0VRT9"/>
<proteinExistence type="inferred from homology"/>
<dbReference type="GO" id="GO:0033588">
    <property type="term" value="C:elongator holoenzyme complex"/>
    <property type="evidence" value="ECO:0007669"/>
    <property type="project" value="InterPro"/>
</dbReference>
<feature type="region of interest" description="Disordered" evidence="9">
    <location>
        <begin position="329"/>
        <end position="352"/>
    </location>
</feature>
<dbReference type="STRING" id="906689.A0A2I0VRT9"/>
<evidence type="ECO:0000313" key="11">
    <source>
        <dbReference type="Proteomes" id="UP000233837"/>
    </source>
</evidence>
<evidence type="ECO:0000256" key="9">
    <source>
        <dbReference type="SAM" id="MobiDB-lite"/>
    </source>
</evidence>
<evidence type="ECO:0000256" key="1">
    <source>
        <dbReference type="ARBA" id="ARBA00004123"/>
    </source>
</evidence>
<gene>
    <name evidence="10" type="primary">ELP5</name>
    <name evidence="10" type="ORF">MA16_Dca022669</name>
</gene>
<dbReference type="PANTHER" id="PTHR15641:SF1">
    <property type="entry name" value="ELONGATOR COMPLEX PROTEIN 5"/>
    <property type="match status" value="1"/>
</dbReference>
<keyword evidence="8" id="KW-0539">Nucleus</keyword>
<evidence type="ECO:0000256" key="3">
    <source>
        <dbReference type="ARBA" id="ARBA00005043"/>
    </source>
</evidence>
<feature type="compositionally biased region" description="Low complexity" evidence="9">
    <location>
        <begin position="332"/>
        <end position="345"/>
    </location>
</feature>
<dbReference type="Proteomes" id="UP000233837">
    <property type="component" value="Unassembled WGS sequence"/>
</dbReference>
<dbReference type="GO" id="GO:0002098">
    <property type="term" value="P:tRNA wobble uridine modification"/>
    <property type="evidence" value="ECO:0007669"/>
    <property type="project" value="InterPro"/>
</dbReference>
<evidence type="ECO:0000256" key="2">
    <source>
        <dbReference type="ARBA" id="ARBA00004496"/>
    </source>
</evidence>
<evidence type="ECO:0000313" key="10">
    <source>
        <dbReference type="EMBL" id="PKU66125.1"/>
    </source>
</evidence>
<comment type="pathway">
    <text evidence="3">tRNA modification; 5-methoxycarbonylmethyl-2-thiouridine-tRNA biosynthesis.</text>
</comment>
<protein>
    <recommendedName>
        <fullName evidence="5">Elongator complex protein 5</fullName>
    </recommendedName>
</protein>
<keyword evidence="11" id="KW-1185">Reference proteome</keyword>
<feature type="compositionally biased region" description="Basic and acidic residues" evidence="9">
    <location>
        <begin position="377"/>
        <end position="393"/>
    </location>
</feature>
<sequence>MAESICRSLRDGSIEGEHSPALTIKDSLQSHAGTHAFNYFLCSLAANVCAGKSQARGLVLVAFSQSPSFYLSLLKRKRMDASLLTKCLRILDCYSDPLGWKEKIRQSSGPDKPVFTESDYVCRDVKDITKLLSSILELGKGFSEGRAYFAVAIDSVSQVSSMLWLLHADLHEPRSTAVLEYMSSIVASVEPMVEITDGQKGSDNLFWLGRGLQKGRFHVRFKRRNGRVKLFLQFNLQLSEKERADRSRVLLPFEHQGNGEPIQIYDGRRSLTESNTGLNGLQQHALSIEMEAQRMQSKEYSLSFETPRSPPSALAELIALGLLRAPMADTNSSLSPSPDTRSSASPKRDDLRPMGIKIAELNESQSELLNRLQGLKQLEDLSEPSKEPEDKDNANASNKAEPSLPEITEETSPVDASA</sequence>
<dbReference type="UniPathway" id="UPA00988"/>
<keyword evidence="7" id="KW-0819">tRNA processing</keyword>
<keyword evidence="6" id="KW-0963">Cytoplasm</keyword>
<evidence type="ECO:0000256" key="8">
    <source>
        <dbReference type="ARBA" id="ARBA00023242"/>
    </source>
</evidence>
<name>A0A2I0VRT9_9ASPA</name>